<dbReference type="GO" id="GO:0004222">
    <property type="term" value="F:metalloendopeptidase activity"/>
    <property type="evidence" value="ECO:0007669"/>
    <property type="project" value="UniProtKB-UniRule"/>
</dbReference>
<evidence type="ECO:0000256" key="1">
    <source>
        <dbReference type="ARBA" id="ARBA00022670"/>
    </source>
</evidence>
<comment type="caution">
    <text evidence="5">The sequence shown here is derived from an EMBL/GenBank/DDBJ whole genome shotgun (WGS) entry which is preliminary data.</text>
</comment>
<dbReference type="NCBIfam" id="TIGR01441">
    <property type="entry name" value="GPR"/>
    <property type="match status" value="1"/>
</dbReference>
<dbReference type="PIRSF" id="PIRSF019549">
    <property type="entry name" value="Peptidase_A25"/>
    <property type="match status" value="1"/>
</dbReference>
<evidence type="ECO:0000256" key="4">
    <source>
        <dbReference type="HAMAP-Rule" id="MF_00626"/>
    </source>
</evidence>
<dbReference type="InterPro" id="IPR023430">
    <property type="entry name" value="Pept_HybD-like_dom_sf"/>
</dbReference>
<comment type="catalytic activity">
    <reaction evidence="4">
        <text>Endopeptidase action with P4 Glu or Asp, P1 preferably Glu &gt; Asp, P1' hydrophobic and P2' Ala.</text>
        <dbReference type="EC" id="3.4.24.78"/>
    </reaction>
</comment>
<dbReference type="GO" id="GO:0009847">
    <property type="term" value="P:spore germination"/>
    <property type="evidence" value="ECO:0007669"/>
    <property type="project" value="UniProtKB-UniRule"/>
</dbReference>
<gene>
    <name evidence="4 5" type="primary">gpr</name>
    <name evidence="5" type="ORF">NSA47_02400</name>
</gene>
<keyword evidence="1 4" id="KW-0645">Protease</keyword>
<feature type="chain" id="PRO_5041753515" description="Germination protease" evidence="4">
    <location>
        <begin position="14"/>
        <end position="332"/>
    </location>
</feature>
<comment type="subunit">
    <text evidence="4">Homotetramer.</text>
</comment>
<dbReference type="Pfam" id="PF03418">
    <property type="entry name" value="Peptidase_A25"/>
    <property type="match status" value="2"/>
</dbReference>
<comment type="similarity">
    <text evidence="4">Belongs to the peptidase A25 family.</text>
</comment>
<dbReference type="HAMAP" id="MF_00626">
    <property type="entry name" value="Germination_prot"/>
    <property type="match status" value="1"/>
</dbReference>
<dbReference type="Proteomes" id="UP001205748">
    <property type="component" value="Unassembled WGS sequence"/>
</dbReference>
<dbReference type="RefSeq" id="WP_257529289.1">
    <property type="nucleotide sequence ID" value="NZ_JANKAS010000002.1"/>
</dbReference>
<dbReference type="InterPro" id="IPR005080">
    <property type="entry name" value="Peptidase_A25"/>
</dbReference>
<dbReference type="EMBL" id="JANKAS010000002">
    <property type="protein sequence ID" value="MCR1897839.1"/>
    <property type="molecule type" value="Genomic_DNA"/>
</dbReference>
<comment type="PTM">
    <text evidence="4">Autoproteolytically processed. The inactive tetrameric zymogen termed p46 autoprocesses to a smaller form termed p41, which is active only during spore germination.</text>
</comment>
<protein>
    <recommendedName>
        <fullName evidence="4">Germination protease</fullName>
        <ecNumber evidence="4">3.4.24.78</ecNumber>
    </recommendedName>
    <alternativeName>
        <fullName evidence="4">GPR endopeptidase</fullName>
    </alternativeName>
    <alternativeName>
        <fullName evidence="4">Germination proteinase</fullName>
    </alternativeName>
    <alternativeName>
        <fullName evidence="4">Spore protease</fullName>
    </alternativeName>
</protein>
<name>A0AAE3L220_9FIRM</name>
<evidence type="ECO:0000256" key="2">
    <source>
        <dbReference type="ARBA" id="ARBA00022801"/>
    </source>
</evidence>
<keyword evidence="2 4" id="KW-0378">Hydrolase</keyword>
<evidence type="ECO:0000256" key="3">
    <source>
        <dbReference type="ARBA" id="ARBA00023145"/>
    </source>
</evidence>
<accession>A0AAE3L220</accession>
<dbReference type="SUPFAM" id="SSF53163">
    <property type="entry name" value="HybD-like"/>
    <property type="match status" value="1"/>
</dbReference>
<sequence length="332" mass="36850">MKDINKFSNVRTDLAIESREMVREDQKREVPGVEVDVEEIKGMKITRVNIKEEIGQKIMGKPLGNYITFEIPKIREMEKQAQEEVAQEMAKELRDIVQDKITKDDTTLVVGLGNWNITPDALGPKVLSHLMVTRHLLEHIPDFVDEEVTPVCAIAPGVLGLTGIETSEIIRGVVERIKPKLVIAVDALASRRMERLNTTIQITDTGISPGSGVGNERKALNQETLGIPVIAIGIPTVVDATTLANDTIDLMLDAMIAQAPKGKEFYNMLKDINREEKLQLINEILHPYVGNLMVTPKEVDLIMDDISVVVANGLNIALHPGIDLEDVNRYVN</sequence>
<comment type="function">
    <text evidence="4">Initiates the rapid degradation of small, acid-soluble proteins during spore germination.</text>
</comment>
<proteinExistence type="inferred from homology"/>
<evidence type="ECO:0000313" key="5">
    <source>
        <dbReference type="EMBL" id="MCR1897839.1"/>
    </source>
</evidence>
<keyword evidence="3 4" id="KW-0865">Zymogen</keyword>
<evidence type="ECO:0000313" key="6">
    <source>
        <dbReference type="Proteomes" id="UP001205748"/>
    </source>
</evidence>
<reference evidence="5" key="1">
    <citation type="submission" date="2022-07" db="EMBL/GenBank/DDBJ databases">
        <title>Enhanced cultured diversity of the mouse gut microbiota enables custom-made synthetic communities.</title>
        <authorList>
            <person name="Afrizal A."/>
        </authorList>
    </citation>
    <scope>NUCLEOTIDE SEQUENCE</scope>
    <source>
        <strain evidence="5">DSM 28593</strain>
    </source>
</reference>
<keyword evidence="6" id="KW-1185">Reference proteome</keyword>
<organism evidence="5 6">
    <name type="scientific">Irregularibacter muris</name>
    <dbReference type="NCBI Taxonomy" id="1796619"/>
    <lineage>
        <taxon>Bacteria</taxon>
        <taxon>Bacillati</taxon>
        <taxon>Bacillota</taxon>
        <taxon>Clostridia</taxon>
        <taxon>Eubacteriales</taxon>
        <taxon>Eubacteriaceae</taxon>
        <taxon>Irregularibacter</taxon>
    </lineage>
</organism>
<feature type="propeptide" id="PRO_5041753514" evidence="4">
    <location>
        <begin position="1"/>
        <end position="13"/>
    </location>
</feature>
<dbReference type="GO" id="GO:0006508">
    <property type="term" value="P:proteolysis"/>
    <property type="evidence" value="ECO:0007669"/>
    <property type="project" value="UniProtKB-UniRule"/>
</dbReference>
<dbReference type="AlphaFoldDB" id="A0AAE3L220"/>
<dbReference type="Gene3D" id="3.40.50.1450">
    <property type="entry name" value="HybD-like"/>
    <property type="match status" value="1"/>
</dbReference>
<dbReference type="EC" id="3.4.24.78" evidence="4"/>